<dbReference type="InterPro" id="IPR010920">
    <property type="entry name" value="LSM_dom_sf"/>
</dbReference>
<dbReference type="GO" id="GO:0005886">
    <property type="term" value="C:plasma membrane"/>
    <property type="evidence" value="ECO:0007669"/>
    <property type="project" value="UniProtKB-SubCell"/>
</dbReference>
<keyword evidence="6 7" id="KW-0472">Membrane</keyword>
<dbReference type="SUPFAM" id="SSF50182">
    <property type="entry name" value="Sm-like ribonucleoproteins"/>
    <property type="match status" value="1"/>
</dbReference>
<evidence type="ECO:0000256" key="4">
    <source>
        <dbReference type="ARBA" id="ARBA00022692"/>
    </source>
</evidence>
<dbReference type="PROSITE" id="PS01246">
    <property type="entry name" value="UPF0003"/>
    <property type="match status" value="1"/>
</dbReference>
<proteinExistence type="inferred from homology"/>
<feature type="transmembrane region" description="Helical" evidence="7">
    <location>
        <begin position="88"/>
        <end position="104"/>
    </location>
</feature>
<dbReference type="InterPro" id="IPR023408">
    <property type="entry name" value="MscS_beta-dom_sf"/>
</dbReference>
<dbReference type="Gene3D" id="1.10.287.1260">
    <property type="match status" value="1"/>
</dbReference>
<dbReference type="GO" id="GO:0055085">
    <property type="term" value="P:transmembrane transport"/>
    <property type="evidence" value="ECO:0007669"/>
    <property type="project" value="InterPro"/>
</dbReference>
<evidence type="ECO:0000259" key="10">
    <source>
        <dbReference type="Pfam" id="PF21088"/>
    </source>
</evidence>
<keyword evidence="5 7" id="KW-1133">Transmembrane helix</keyword>
<feature type="transmembrane region" description="Helical" evidence="7">
    <location>
        <begin position="38"/>
        <end position="57"/>
    </location>
</feature>
<comment type="subcellular location">
    <subcellularLocation>
        <location evidence="1">Cell membrane</location>
        <topology evidence="1">Multi-pass membrane protein</topology>
    </subcellularLocation>
</comment>
<dbReference type="PANTHER" id="PTHR43634">
    <property type="entry name" value="OW CONDUCTANCE MECHANOSENSITIVE CHANNEL"/>
    <property type="match status" value="1"/>
</dbReference>
<dbReference type="InterPro" id="IPR011066">
    <property type="entry name" value="MscS_channel_C_sf"/>
</dbReference>
<dbReference type="AlphaFoldDB" id="A0A3B0XI23"/>
<evidence type="ECO:0000259" key="9">
    <source>
        <dbReference type="Pfam" id="PF21082"/>
    </source>
</evidence>
<evidence type="ECO:0000313" key="11">
    <source>
        <dbReference type="EMBL" id="VAW67958.1"/>
    </source>
</evidence>
<dbReference type="InterPro" id="IPR006686">
    <property type="entry name" value="MscS_channel_CS"/>
</dbReference>
<dbReference type="InterPro" id="IPR045042">
    <property type="entry name" value="YnaI-like"/>
</dbReference>
<dbReference type="PANTHER" id="PTHR43634:SF2">
    <property type="entry name" value="LOW CONDUCTANCE MECHANOSENSITIVE CHANNEL YNAI"/>
    <property type="match status" value="1"/>
</dbReference>
<feature type="domain" description="Mechanosensitive ion channel MscS C-terminal" evidence="9">
    <location>
        <begin position="287"/>
        <end position="369"/>
    </location>
</feature>
<dbReference type="InterPro" id="IPR049142">
    <property type="entry name" value="MS_channel_1st"/>
</dbReference>
<dbReference type="InterPro" id="IPR006685">
    <property type="entry name" value="MscS_channel_2nd"/>
</dbReference>
<protein>
    <submittedName>
        <fullName evidence="11">Small-conductance mechanosensitive channel</fullName>
    </submittedName>
</protein>
<dbReference type="SUPFAM" id="SSF82861">
    <property type="entry name" value="Mechanosensitive channel protein MscS (YggB), transmembrane region"/>
    <property type="match status" value="1"/>
</dbReference>
<sequence length="392" mass="44248">MGVVAQRPLCIKTTNQDENEIVEYLQQLLSEFKLDKQTIWVTQVFIVIFLTLLLSFFQKRVFARIEVKLTASSNPWDDLLVGALRRPVGFLIWLLGVLFAAEIVKHQSQAAIFNIIDPLRDIGVVVILVFFLMQLIKRAELILVEQKSKNGVPDFDQHTVQAIGKLVRISVFITGGLILLQTLGYSISGLLAFGGVGGIAIGFAAKDLLANFFGGLMIYLDRPFKVGDWIRSNDRDIEGTVENIGWRLTRIRTFDKRPLYVPNSIFTNISVENPSRMTNRRINETLGIRYDDISSMKIIVEQVETMLKNHPDIDTSQTLMVNFNSFAASSVDFFIYTFTKTTNWVLFHEIKQDILLKIVEIIEANNAEFAFPTSTLHVQSMPLDIAAPTGEG</sequence>
<feature type="domain" description="Mechanosensitive ion channel transmembrane helices 2/3" evidence="10">
    <location>
        <begin position="165"/>
        <end position="206"/>
    </location>
</feature>
<evidence type="ECO:0000256" key="1">
    <source>
        <dbReference type="ARBA" id="ARBA00004651"/>
    </source>
</evidence>
<dbReference type="Pfam" id="PF21082">
    <property type="entry name" value="MS_channel_3rd"/>
    <property type="match status" value="1"/>
</dbReference>
<dbReference type="Gene3D" id="2.30.30.60">
    <property type="match status" value="1"/>
</dbReference>
<accession>A0A3B0XI23</accession>
<dbReference type="EMBL" id="UOFI01000115">
    <property type="protein sequence ID" value="VAW67958.1"/>
    <property type="molecule type" value="Genomic_DNA"/>
</dbReference>
<gene>
    <name evidence="11" type="ORF">MNBD_GAMMA09-2342</name>
</gene>
<keyword evidence="4 7" id="KW-0812">Transmembrane</keyword>
<dbReference type="Gene3D" id="3.30.70.100">
    <property type="match status" value="1"/>
</dbReference>
<dbReference type="InterPro" id="IPR049278">
    <property type="entry name" value="MS_channel_C"/>
</dbReference>
<reference evidence="11" key="1">
    <citation type="submission" date="2018-06" db="EMBL/GenBank/DDBJ databases">
        <authorList>
            <person name="Zhirakovskaya E."/>
        </authorList>
    </citation>
    <scope>NUCLEOTIDE SEQUENCE</scope>
</reference>
<organism evidence="11">
    <name type="scientific">hydrothermal vent metagenome</name>
    <dbReference type="NCBI Taxonomy" id="652676"/>
    <lineage>
        <taxon>unclassified sequences</taxon>
        <taxon>metagenomes</taxon>
        <taxon>ecological metagenomes</taxon>
    </lineage>
</organism>
<keyword evidence="3" id="KW-1003">Cell membrane</keyword>
<evidence type="ECO:0000259" key="8">
    <source>
        <dbReference type="Pfam" id="PF00924"/>
    </source>
</evidence>
<feature type="domain" description="Mechanosensitive ion channel MscS" evidence="8">
    <location>
        <begin position="207"/>
        <end position="276"/>
    </location>
</feature>
<evidence type="ECO:0000256" key="5">
    <source>
        <dbReference type="ARBA" id="ARBA00022989"/>
    </source>
</evidence>
<evidence type="ECO:0000256" key="7">
    <source>
        <dbReference type="SAM" id="Phobius"/>
    </source>
</evidence>
<dbReference type="SUPFAM" id="SSF82689">
    <property type="entry name" value="Mechanosensitive channel protein MscS (YggB), C-terminal domain"/>
    <property type="match status" value="1"/>
</dbReference>
<comment type="similarity">
    <text evidence="2">Belongs to the MscS (TC 1.A.23) family.</text>
</comment>
<name>A0A3B0XI23_9ZZZZ</name>
<dbReference type="InterPro" id="IPR011014">
    <property type="entry name" value="MscS_channel_TM-2"/>
</dbReference>
<evidence type="ECO:0000256" key="2">
    <source>
        <dbReference type="ARBA" id="ARBA00008017"/>
    </source>
</evidence>
<feature type="transmembrane region" description="Helical" evidence="7">
    <location>
        <begin position="110"/>
        <end position="133"/>
    </location>
</feature>
<evidence type="ECO:0000256" key="6">
    <source>
        <dbReference type="ARBA" id="ARBA00023136"/>
    </source>
</evidence>
<evidence type="ECO:0000256" key="3">
    <source>
        <dbReference type="ARBA" id="ARBA00022475"/>
    </source>
</evidence>
<dbReference type="Pfam" id="PF21088">
    <property type="entry name" value="MS_channel_1st"/>
    <property type="match status" value="1"/>
</dbReference>
<dbReference type="Pfam" id="PF00924">
    <property type="entry name" value="MS_channel_2nd"/>
    <property type="match status" value="1"/>
</dbReference>